<dbReference type="GO" id="GO:0006913">
    <property type="term" value="P:nucleocytoplasmic transport"/>
    <property type="evidence" value="ECO:0007669"/>
    <property type="project" value="TreeGrafter"/>
</dbReference>
<dbReference type="OrthoDB" id="120976at2759"/>
<dbReference type="InterPro" id="IPR027038">
    <property type="entry name" value="RanGap"/>
</dbReference>
<keyword evidence="6" id="KW-1185">Reference proteome</keyword>
<keyword evidence="3" id="KW-0677">Repeat</keyword>
<dbReference type="Gene3D" id="3.80.10.10">
    <property type="entry name" value="Ribonuclease Inhibitor"/>
    <property type="match status" value="3"/>
</dbReference>
<proteinExistence type="predicted"/>
<evidence type="ECO:0000256" key="4">
    <source>
        <dbReference type="SAM" id="MobiDB-lite"/>
    </source>
</evidence>
<dbReference type="VEuPathDB" id="TriTrypDB:Lsey_0194_0070"/>
<dbReference type="PANTHER" id="PTHR24113:SF12">
    <property type="entry name" value="RAN GTPASE-ACTIVATING PROTEIN 1"/>
    <property type="match status" value="1"/>
</dbReference>
<dbReference type="SMART" id="SM00368">
    <property type="entry name" value="LRR_RI"/>
    <property type="match status" value="6"/>
</dbReference>
<dbReference type="Pfam" id="PF13516">
    <property type="entry name" value="LRR_6"/>
    <property type="match status" value="3"/>
</dbReference>
<evidence type="ECO:0000256" key="3">
    <source>
        <dbReference type="ARBA" id="ARBA00022737"/>
    </source>
</evidence>
<dbReference type="GO" id="GO:0005096">
    <property type="term" value="F:GTPase activator activity"/>
    <property type="evidence" value="ECO:0007669"/>
    <property type="project" value="UniProtKB-KW"/>
</dbReference>
<reference evidence="5 6" key="1">
    <citation type="journal article" date="2015" name="PLoS Pathog.">
        <title>Leptomonas seymouri: Adaptations to the Dixenous Life Cycle Analyzed by Genome Sequencing, Transcriptome Profiling and Co-infection with Leishmania donovani.</title>
        <authorList>
            <person name="Kraeva N."/>
            <person name="Butenko A."/>
            <person name="Hlavacova J."/>
            <person name="Kostygov A."/>
            <person name="Myskova J."/>
            <person name="Grybchuk D."/>
            <person name="Lestinova T."/>
            <person name="Votypka J."/>
            <person name="Volf P."/>
            <person name="Opperdoes F."/>
            <person name="Flegontov P."/>
            <person name="Lukes J."/>
            <person name="Yurchenko V."/>
        </authorList>
    </citation>
    <scope>NUCLEOTIDE SEQUENCE [LARGE SCALE GENOMIC DNA]</scope>
    <source>
        <strain evidence="5 6">ATCC 30220</strain>
    </source>
</reference>
<dbReference type="InterPro" id="IPR032675">
    <property type="entry name" value="LRR_dom_sf"/>
</dbReference>
<evidence type="ECO:0000256" key="1">
    <source>
        <dbReference type="ARBA" id="ARBA00022468"/>
    </source>
</evidence>
<keyword evidence="2" id="KW-0433">Leucine-rich repeat</keyword>
<evidence type="ECO:0000256" key="2">
    <source>
        <dbReference type="ARBA" id="ARBA00022614"/>
    </source>
</evidence>
<accession>A0A0N0P4I3</accession>
<feature type="region of interest" description="Disordered" evidence="4">
    <location>
        <begin position="58"/>
        <end position="77"/>
    </location>
</feature>
<dbReference type="GO" id="GO:0031267">
    <property type="term" value="F:small GTPase binding"/>
    <property type="evidence" value="ECO:0007669"/>
    <property type="project" value="TreeGrafter"/>
</dbReference>
<dbReference type="InterPro" id="IPR006553">
    <property type="entry name" value="Leu-rich_rpt_Cys-con_subtyp"/>
</dbReference>
<evidence type="ECO:0008006" key="7">
    <source>
        <dbReference type="Google" id="ProtNLM"/>
    </source>
</evidence>
<sequence>MDLFLKSVRQAAASSSVWDLDFSAITERGAAAGCRSAASQSQLMYRVGAALSHVLSSQQQQHTNASSPRSSAPGPSVQTLRLTLPTPEAIATTVQLVQSTSLLSAVTSVELIVESSAVSVAQDCMKGTGGCEAAELLRVLAQQGSQQLTWVDFSLLYREAASPSSTSSGHGASSTGASLLPQYAGRRNLWDDATVAALAKLMNAKPWRKAAMAHVDLTRCSPRTRQALWAAYARSHASLTELSLNGVQPARELISMGLLRRFSKLNSVDVGQTQLEGDAVVRLLRDLHEGGNGWWHLRHLCFSQCEFSDAVVEVMAEQLREQQAHQQSPTIENSFDKVCPANSTAGERTSAREDATLASLDLSGTRLSRTAVFALAGCLVSCANLKTLNTRHCRLQADDVEHLAAALQNATGLRTWALCRNRVGDRGVVALAKYGKYWPNLQELDLTHCRLTSAGLDSLSAAIPAWGNLEVLRLVGNDLRCLPRATNGSADRVAQGAGSVGNAESDGDSTGLFAYDPAFMKGHGSSAKVPTSYELDRRDRAEGRRRYRGTEEFDEAAAVAAQGQAARPPLERLGESLALCLRLRLLDLSDCSLADEGLRQLTLHLTGGWALEELRLAANPLFTSVGGLDVLVELLGRAPQLNSLDLSFTGLGDLGLAMLCDGTSVAEGGALTSMTKLATLQLSSCAVHALGWESLTAALPCWPALRHVSLNRNVVSEVGLLRCFLQQLAVTAPVLQSVCLMGCVADQRVARQLLDAEECRVLLERGVQLHL</sequence>
<dbReference type="AlphaFoldDB" id="A0A0N0P4I3"/>
<dbReference type="OMA" id="AYDPAYM"/>
<name>A0A0N0P4I3_LEPSE</name>
<dbReference type="InterPro" id="IPR001611">
    <property type="entry name" value="Leu-rich_rpt"/>
</dbReference>
<dbReference type="PANTHER" id="PTHR24113">
    <property type="entry name" value="RAN GTPASE-ACTIVATING PROTEIN 1"/>
    <property type="match status" value="1"/>
</dbReference>
<dbReference type="GO" id="GO:0005634">
    <property type="term" value="C:nucleus"/>
    <property type="evidence" value="ECO:0007669"/>
    <property type="project" value="TreeGrafter"/>
</dbReference>
<dbReference type="SUPFAM" id="SSF52047">
    <property type="entry name" value="RNI-like"/>
    <property type="match status" value="1"/>
</dbReference>
<dbReference type="GO" id="GO:0005829">
    <property type="term" value="C:cytosol"/>
    <property type="evidence" value="ECO:0007669"/>
    <property type="project" value="TreeGrafter"/>
</dbReference>
<organism evidence="5 6">
    <name type="scientific">Leptomonas seymouri</name>
    <dbReference type="NCBI Taxonomy" id="5684"/>
    <lineage>
        <taxon>Eukaryota</taxon>
        <taxon>Discoba</taxon>
        <taxon>Euglenozoa</taxon>
        <taxon>Kinetoplastea</taxon>
        <taxon>Metakinetoplastina</taxon>
        <taxon>Trypanosomatida</taxon>
        <taxon>Trypanosomatidae</taxon>
        <taxon>Leishmaniinae</taxon>
        <taxon>Leptomonas</taxon>
    </lineage>
</organism>
<keyword evidence="1" id="KW-0343">GTPase activation</keyword>
<dbReference type="EMBL" id="LJSK01000194">
    <property type="protein sequence ID" value="KPI85329.1"/>
    <property type="molecule type" value="Genomic_DNA"/>
</dbReference>
<dbReference type="GO" id="GO:0048471">
    <property type="term" value="C:perinuclear region of cytoplasm"/>
    <property type="evidence" value="ECO:0007669"/>
    <property type="project" value="TreeGrafter"/>
</dbReference>
<comment type="caution">
    <text evidence="5">The sequence shown here is derived from an EMBL/GenBank/DDBJ whole genome shotgun (WGS) entry which is preliminary data.</text>
</comment>
<evidence type="ECO:0000313" key="5">
    <source>
        <dbReference type="EMBL" id="KPI85329.1"/>
    </source>
</evidence>
<dbReference type="Proteomes" id="UP000038009">
    <property type="component" value="Unassembled WGS sequence"/>
</dbReference>
<evidence type="ECO:0000313" key="6">
    <source>
        <dbReference type="Proteomes" id="UP000038009"/>
    </source>
</evidence>
<dbReference type="SMART" id="SM00367">
    <property type="entry name" value="LRR_CC"/>
    <property type="match status" value="5"/>
</dbReference>
<feature type="compositionally biased region" description="Low complexity" evidence="4">
    <location>
        <begin position="58"/>
        <end position="76"/>
    </location>
</feature>
<gene>
    <name evidence="5" type="ORF">ABL78_5611</name>
</gene>
<protein>
    <recommendedName>
        <fullName evidence="7">Leucine-rich repeat protein (LRRP)</fullName>
    </recommendedName>
</protein>